<accession>U1PMJ4</accession>
<sequence length="60" mass="7342">MRIDISSIIEMAYLFELYIRLFTLNTVHLKFYRMYFHGFFTMTGILKYYDRQECLNLAVS</sequence>
<dbReference type="AlphaFoldDB" id="U1PMJ4"/>
<gene>
    <name evidence="1" type="ORF">J07HQW2_01394</name>
</gene>
<evidence type="ECO:0000313" key="1">
    <source>
        <dbReference type="EMBL" id="ERG94952.1"/>
    </source>
</evidence>
<evidence type="ECO:0000313" key="2">
    <source>
        <dbReference type="Proteomes" id="UP000030710"/>
    </source>
</evidence>
<organism evidence="1 2">
    <name type="scientific">Haloquadratum walsbyi J07HQW2</name>
    <dbReference type="NCBI Taxonomy" id="1238425"/>
    <lineage>
        <taxon>Archaea</taxon>
        <taxon>Methanobacteriati</taxon>
        <taxon>Methanobacteriota</taxon>
        <taxon>Stenosarchaea group</taxon>
        <taxon>Halobacteria</taxon>
        <taxon>Halobacteriales</taxon>
        <taxon>Haloferacaceae</taxon>
        <taxon>Haloquadratum</taxon>
    </lineage>
</organism>
<dbReference type="Proteomes" id="UP000030710">
    <property type="component" value="Unassembled WGS sequence"/>
</dbReference>
<dbReference type="HOGENOM" id="CLU_2930176_0_0_2"/>
<proteinExistence type="predicted"/>
<protein>
    <submittedName>
        <fullName evidence="1">Uncharacterized protein</fullName>
    </submittedName>
</protein>
<name>U1PMJ4_9EURY</name>
<dbReference type="EMBL" id="KE356561">
    <property type="protein sequence ID" value="ERG94952.1"/>
    <property type="molecule type" value="Genomic_DNA"/>
</dbReference>
<dbReference type="STRING" id="1238425.J07HQW2_01394"/>
<reference evidence="1 2" key="1">
    <citation type="journal article" date="2013" name="PLoS ONE">
        <title>Assembly-driven community genomics of a hypersaline microbial ecosystem.</title>
        <authorList>
            <person name="Podell S."/>
            <person name="Ugalde J.A."/>
            <person name="Narasingarao P."/>
            <person name="Banfield J.F."/>
            <person name="Heidelberg K.B."/>
            <person name="Allen E.E."/>
        </authorList>
    </citation>
    <scope>NUCLEOTIDE SEQUENCE [LARGE SCALE GENOMIC DNA]</scope>
    <source>
        <strain evidence="2">J07HQW2</strain>
    </source>
</reference>